<dbReference type="InterPro" id="IPR036866">
    <property type="entry name" value="RibonucZ/Hydroxyglut_hydro"/>
</dbReference>
<name>A0A497EZH3_9CREN</name>
<reference evidence="3 4" key="1">
    <citation type="submission" date="2018-06" db="EMBL/GenBank/DDBJ databases">
        <title>Extensive metabolic versatility and redundancy in microbially diverse, dynamic hydrothermal sediments.</title>
        <authorList>
            <person name="Dombrowski N."/>
            <person name="Teske A."/>
            <person name="Baker B.J."/>
        </authorList>
    </citation>
    <scope>NUCLEOTIDE SEQUENCE [LARGE SCALE GENOMIC DNA]</scope>
    <source>
        <strain evidence="2">B34_G17</strain>
        <strain evidence="1">B66_G16</strain>
    </source>
</reference>
<dbReference type="PANTHER" id="PTHR43546:SF8">
    <property type="entry name" value="METALLO-BETA-LACTAMASE DOMAIN-CONTAINING PROTEIN"/>
    <property type="match status" value="1"/>
</dbReference>
<dbReference type="Pfam" id="PF13483">
    <property type="entry name" value="Lactamase_B_3"/>
    <property type="match status" value="1"/>
</dbReference>
<sequence>MSWFKDIMSKELGKGQVALTWFNDYSGVVVKTSNGTIIVFDPYEVKPDVFTKVDILIITHEHFDHYDPKIVKELSIKYKPYLCCSVPVYSETRQYVASEKLLELRPGTSYDVLDVKILAFKSKHPAHLPVTVLLKCDGVSIYHASDSQPTPEMSEVGQHNPDIALCTVGIAPGASPKAGVEIAKLVKPKIAIPYHTDDERDLYEFSEIASKELPDMKVVVIKKGSVYVYP</sequence>
<comment type="caution">
    <text evidence="2">The sequence shown here is derived from an EMBL/GenBank/DDBJ whole genome shotgun (WGS) entry which is preliminary data.</text>
</comment>
<dbReference type="Proteomes" id="UP000272051">
    <property type="component" value="Unassembled WGS sequence"/>
</dbReference>
<dbReference type="AlphaFoldDB" id="A0A497EZH3"/>
<dbReference type="PANTHER" id="PTHR43546">
    <property type="entry name" value="UPF0173 METAL-DEPENDENT HYDROLASE MJ1163-RELATED"/>
    <property type="match status" value="1"/>
</dbReference>
<dbReference type="SUPFAM" id="SSF56281">
    <property type="entry name" value="Metallo-hydrolase/oxidoreductase"/>
    <property type="match status" value="1"/>
</dbReference>
<dbReference type="EMBL" id="QMQX01000035">
    <property type="protein sequence ID" value="RLE52793.1"/>
    <property type="molecule type" value="Genomic_DNA"/>
</dbReference>
<dbReference type="Gene3D" id="3.60.15.10">
    <property type="entry name" value="Ribonuclease Z/Hydroxyacylglutathione hydrolase-like"/>
    <property type="match status" value="1"/>
</dbReference>
<protein>
    <recommendedName>
        <fullName evidence="5">MBL fold metallo-hydrolase</fullName>
    </recommendedName>
</protein>
<dbReference type="Proteomes" id="UP000278475">
    <property type="component" value="Unassembled WGS sequence"/>
</dbReference>
<dbReference type="InterPro" id="IPR050114">
    <property type="entry name" value="UPF0173_UPF0282_UlaG_hydrolase"/>
</dbReference>
<gene>
    <name evidence="1" type="ORF">DRJ31_02325</name>
    <name evidence="2" type="ORF">DRJ33_02800</name>
</gene>
<accession>A0A497EZH3</accession>
<evidence type="ECO:0008006" key="5">
    <source>
        <dbReference type="Google" id="ProtNLM"/>
    </source>
</evidence>
<organism evidence="2 3">
    <name type="scientific">Thermoproteota archaeon</name>
    <dbReference type="NCBI Taxonomy" id="2056631"/>
    <lineage>
        <taxon>Archaea</taxon>
        <taxon>Thermoproteota</taxon>
    </lineage>
</organism>
<evidence type="ECO:0000313" key="4">
    <source>
        <dbReference type="Proteomes" id="UP000278475"/>
    </source>
</evidence>
<evidence type="ECO:0000313" key="2">
    <source>
        <dbReference type="EMBL" id="RLE52793.1"/>
    </source>
</evidence>
<evidence type="ECO:0000313" key="1">
    <source>
        <dbReference type="EMBL" id="RLE50131.1"/>
    </source>
</evidence>
<evidence type="ECO:0000313" key="3">
    <source>
        <dbReference type="Proteomes" id="UP000272051"/>
    </source>
</evidence>
<proteinExistence type="predicted"/>
<dbReference type="EMBL" id="QMQV01000012">
    <property type="protein sequence ID" value="RLE50131.1"/>
    <property type="molecule type" value="Genomic_DNA"/>
</dbReference>